<evidence type="ECO:0000313" key="3">
    <source>
        <dbReference type="EMBL" id="KRH92799.1"/>
    </source>
</evidence>
<sequence length="497" mass="58600">MTFKWNTKLPNLSHKIKSEDFEVSNRIYRIVVACVTHIVPQMYLSNENTQSDEKLSKINEVVHFVCLCGKGCSKNTSTSRLYFIGIEYRGNSYTPIPTNINMKIEGDKTKRLSMVFSFSKYEDYYGEYFEIPCIQYSKNDNIPYDQLKMTISLIIQPYKQYLIGIRNLGATCYINSLIQTFFWNEEFFKKIMKIDCFSNNKILMKKDDNLLKKEEKIMYRNIKSLQSIFYLLTPAISQIKKLTDDLLENGSGSNIDSYTAGDTSNCQEVDKLPYPTTFNPVSHLQFSLLGPIHEHQDVHEWFKMLMDRIEGEMKEYCHHNTRTITEKKDTPESLDSSPKDETALKNDKIIEKCSENSMTKDFFNEIFDGKMSHIIQSDCGCVSRREQIFSEIEIDFFDCTYDCPYNSFILNQFNNQQARFINNLQHSLEHHFSKEELIKPNQYFCEKHQAHFNATKYIKIKRMPSNLVFIIKRFNMNWETMGVEKCDREMRFTEYVD</sequence>
<dbReference type="VEuPathDB" id="MicrosporidiaDB:M153_2704000460"/>
<dbReference type="AlphaFoldDB" id="A0A0R0M019"/>
<dbReference type="SUPFAM" id="SSF54001">
    <property type="entry name" value="Cysteine proteinases"/>
    <property type="match status" value="1"/>
</dbReference>
<reference evidence="3 4" key="1">
    <citation type="submission" date="2015-07" db="EMBL/GenBank/DDBJ databases">
        <title>The genome of Pseudoloma neurophilia, a relevant intracellular parasite of the zebrafish.</title>
        <authorList>
            <person name="Ndikumana S."/>
            <person name="Pelin A."/>
            <person name="Sanders J."/>
            <person name="Corradi N."/>
        </authorList>
    </citation>
    <scope>NUCLEOTIDE SEQUENCE [LARGE SCALE GENOMIC DNA]</scope>
    <source>
        <strain evidence="3 4">MK1</strain>
    </source>
</reference>
<dbReference type="InterPro" id="IPR001394">
    <property type="entry name" value="Peptidase_C19_UCH"/>
</dbReference>
<dbReference type="OrthoDB" id="289038at2759"/>
<feature type="non-terminal residue" evidence="3">
    <location>
        <position position="497"/>
    </location>
</feature>
<dbReference type="InterPro" id="IPR018200">
    <property type="entry name" value="USP_CS"/>
</dbReference>
<dbReference type="PANTHER" id="PTHR24006">
    <property type="entry name" value="UBIQUITIN CARBOXYL-TERMINAL HYDROLASE"/>
    <property type="match status" value="1"/>
</dbReference>
<dbReference type="Pfam" id="PF00443">
    <property type="entry name" value="UCH"/>
    <property type="match status" value="1"/>
</dbReference>
<feature type="region of interest" description="Disordered" evidence="1">
    <location>
        <begin position="322"/>
        <end position="341"/>
    </location>
</feature>
<dbReference type="Proteomes" id="UP000051530">
    <property type="component" value="Unassembled WGS sequence"/>
</dbReference>
<dbReference type="EMBL" id="LGUB01000671">
    <property type="protein sequence ID" value="KRH92799.1"/>
    <property type="molecule type" value="Genomic_DNA"/>
</dbReference>
<evidence type="ECO:0000259" key="2">
    <source>
        <dbReference type="PROSITE" id="PS50235"/>
    </source>
</evidence>
<feature type="domain" description="USP" evidence="2">
    <location>
        <begin position="163"/>
        <end position="497"/>
    </location>
</feature>
<protein>
    <submittedName>
        <fullName evidence="3">Ubiquitin carboxyl-terminal hydrolase</fullName>
    </submittedName>
</protein>
<proteinExistence type="predicted"/>
<evidence type="ECO:0000313" key="4">
    <source>
        <dbReference type="Proteomes" id="UP000051530"/>
    </source>
</evidence>
<keyword evidence="3" id="KW-0378">Hydrolase</keyword>
<name>A0A0R0M019_9MICR</name>
<dbReference type="InterPro" id="IPR038765">
    <property type="entry name" value="Papain-like_cys_pep_sf"/>
</dbReference>
<dbReference type="PROSITE" id="PS50235">
    <property type="entry name" value="USP_3"/>
    <property type="match status" value="1"/>
</dbReference>
<organism evidence="3 4">
    <name type="scientific">Pseudoloma neurophilia</name>
    <dbReference type="NCBI Taxonomy" id="146866"/>
    <lineage>
        <taxon>Eukaryota</taxon>
        <taxon>Fungi</taxon>
        <taxon>Fungi incertae sedis</taxon>
        <taxon>Microsporidia</taxon>
        <taxon>Pseudoloma</taxon>
    </lineage>
</organism>
<dbReference type="PROSITE" id="PS00972">
    <property type="entry name" value="USP_1"/>
    <property type="match status" value="1"/>
</dbReference>
<accession>A0A0R0M019</accession>
<dbReference type="Gene3D" id="3.90.70.10">
    <property type="entry name" value="Cysteine proteinases"/>
    <property type="match status" value="1"/>
</dbReference>
<dbReference type="InterPro" id="IPR050164">
    <property type="entry name" value="Peptidase_C19"/>
</dbReference>
<keyword evidence="4" id="KW-1185">Reference proteome</keyword>
<dbReference type="GO" id="GO:0016579">
    <property type="term" value="P:protein deubiquitination"/>
    <property type="evidence" value="ECO:0007669"/>
    <property type="project" value="InterPro"/>
</dbReference>
<evidence type="ECO:0000256" key="1">
    <source>
        <dbReference type="SAM" id="MobiDB-lite"/>
    </source>
</evidence>
<dbReference type="InterPro" id="IPR028889">
    <property type="entry name" value="USP"/>
</dbReference>
<comment type="caution">
    <text evidence="3">The sequence shown here is derived from an EMBL/GenBank/DDBJ whole genome shotgun (WGS) entry which is preliminary data.</text>
</comment>
<dbReference type="GO" id="GO:0004843">
    <property type="term" value="F:cysteine-type deubiquitinase activity"/>
    <property type="evidence" value="ECO:0007669"/>
    <property type="project" value="InterPro"/>
</dbReference>
<gene>
    <name evidence="3" type="ORF">M153_2704000460</name>
</gene>